<gene>
    <name evidence="5" type="ORF">PPEP_a1229</name>
</gene>
<dbReference type="Pfam" id="PF00668">
    <property type="entry name" value="Condensation"/>
    <property type="match status" value="2"/>
</dbReference>
<evidence type="ECO:0000313" key="5">
    <source>
        <dbReference type="EMBL" id="MBE0346179.1"/>
    </source>
</evidence>
<name>A0A8I0MUP0_9GAMM</name>
<dbReference type="InterPro" id="IPR045851">
    <property type="entry name" value="AMP-bd_C_sf"/>
</dbReference>
<evidence type="ECO:0000313" key="6">
    <source>
        <dbReference type="Proteomes" id="UP000660708"/>
    </source>
</evidence>
<dbReference type="InterPro" id="IPR020845">
    <property type="entry name" value="AMP-binding_CS"/>
</dbReference>
<evidence type="ECO:0000256" key="3">
    <source>
        <dbReference type="ARBA" id="ARBA00022553"/>
    </source>
</evidence>
<evidence type="ECO:0000256" key="2">
    <source>
        <dbReference type="ARBA" id="ARBA00022450"/>
    </source>
</evidence>
<dbReference type="InterPro" id="IPR036736">
    <property type="entry name" value="ACP-like_sf"/>
</dbReference>
<keyword evidence="2" id="KW-0596">Phosphopantetheine</keyword>
<dbReference type="InterPro" id="IPR025110">
    <property type="entry name" value="AMP-bd_C"/>
</dbReference>
<dbReference type="Pfam" id="PF00501">
    <property type="entry name" value="AMP-binding"/>
    <property type="match status" value="1"/>
</dbReference>
<dbReference type="InterPro" id="IPR023213">
    <property type="entry name" value="CAT-like_dom_sf"/>
</dbReference>
<dbReference type="PANTHER" id="PTHR45527:SF1">
    <property type="entry name" value="FATTY ACID SYNTHASE"/>
    <property type="match status" value="1"/>
</dbReference>
<feature type="domain" description="Carrier" evidence="4">
    <location>
        <begin position="1025"/>
        <end position="1100"/>
    </location>
</feature>
<protein>
    <recommendedName>
        <fullName evidence="4">Carrier domain-containing protein</fullName>
    </recommendedName>
</protein>
<dbReference type="Gene3D" id="3.30.300.30">
    <property type="match status" value="1"/>
</dbReference>
<accession>A0A8I0MUP0</accession>
<dbReference type="GO" id="GO:0043041">
    <property type="term" value="P:amino acid activation for nonribosomal peptide biosynthetic process"/>
    <property type="evidence" value="ECO:0007669"/>
    <property type="project" value="TreeGrafter"/>
</dbReference>
<sequence>MEQLIEKCRTLGISFSLSADEQLELHAKTQPSAALIDEIKAEKQNLISLIKRNKLKQLIQQLAQPISSNHAVKQAEVSFQQQRMWLADSLREGATEYHLTKIFALKGALNQVAFEQALRQVIDCNSALTTQYEKTENTIVQRQAPASADVYRLHLCTKLSEEAIFSAIQQRVETPFDLRHQSPIRVEVFQKAPHAYYFVFVIHHIAADGWSIALFCQQVAKRYEQLIDGTAYKPQPESISYIDYARWQRAILTPKQLDLLSQWWQKKLEGCATNVTFPCDNSRPLHSDLRAHFYTSSIKRSQLSSIKAFAKAHACTPFTVVYSVFNVLLAFYSNESDIVIGTPVANRDHAQLQTLIGFIANTVVMRQHIDFNKCFAELVEEAKLQTTDAFEHAHLPFEVLLEKLPITRHHNQPPLFNVFLAMHNMKPIVPTLKNIEITPTKTQFRKAKFDLTLDIFEQPDSLLLEWEYACDLYHHQTIKRLAENFSNVLDTLLQNATQPMSAITLIAPQQQATLQQAWQGVQRDYSHRDILPFALQQSFARHKDKIAIVDQSGTYSYQMLQALVKQYSALIQTQSLEANCFIGVYCHRSVHMVAAMLAILHSGHAYLPLDPNYPTARIAHMVDDSDTQLILCDPVLLEHCQSFDVTVQCLQANFDVNTEKNLPAVRITANSLAYIIYTSGSTGKPKGVTISHFALRNFLYAMQETFALDEQTSALAITSISFDIHVLELYLPLLVGGTVHLATNAQSKDPQQLQSLINRAGVNFIQATPSSLNMLKSFNVQLHENTTVLSGGEALPLELKQYLNIQAVALWNMYGPTETTVWSSVASLGHDDDIHLGKPIANTQFYVVNQQLQLVPRGVTGELLIAGDGLANGYLNQAQQTSDKFISFAHDQGHISAYKTGDLVKIDSCDRLIYQGRIDQQIKLNGFRIEISEIENMISQYPDIDAAAIVLSQTEKLSAFIVLKPNTEINLVALRQYIAERLPYFMQPAEITTLPQLPLTPNGKTDKLALTKQSKYVNHEQTTQGTIQHYPKVLVQLWQRKLNVDVFDPFKSFFELGGNSIQVIDLIASINHTLGISITIKAFIQNPCLDHMAGLVEQTQSEHLVTLDLRLDEHHYQDEEIIPLPSLPNRQYLLAMGGEHHLWVVNHSMALADEDNKLTFDLLNRAITLLISHHPAFRTRFDVKKSNEYIESVKATLSQRICFDLSHLALDQVAAFITKEVQTIRLTSSLLRLFYVKKGNSVFVTLSLHHLIFDGFSMEVLARHLERIITALKAGATTCQLQKDRYIDFANAYYDYFSQPFSSGKWQADIAFWQQGAKQQSDRLFPVEQVMKANQGDAQRHTVSTLPKGLSAQISASAKQLGISQSTIHTAALANALKTTFELNEVAIELSQFNRFNQYLGVSAEAIVGYLISPVNLLLESCAFESIHSTAVHIDTFLASAPHNATGYYALSHLNPDDKVKSALPVLQPADFSFNYQGELNTSSNPHTVTKLEDWHTKLKHTIPFVVSDETMSSPYSLYISTYFEQGQQHVFVGYSALLFNEQQITTLIEKYINNLKGM</sequence>
<dbReference type="PANTHER" id="PTHR45527">
    <property type="entry name" value="NONRIBOSOMAL PEPTIDE SYNTHETASE"/>
    <property type="match status" value="1"/>
</dbReference>
<dbReference type="SUPFAM" id="SSF47336">
    <property type="entry name" value="ACP-like"/>
    <property type="match status" value="1"/>
</dbReference>
<dbReference type="InterPro" id="IPR010071">
    <property type="entry name" value="AA_adenyl_dom"/>
</dbReference>
<evidence type="ECO:0000256" key="1">
    <source>
        <dbReference type="ARBA" id="ARBA00001957"/>
    </source>
</evidence>
<dbReference type="SUPFAM" id="SSF56801">
    <property type="entry name" value="Acetyl-CoA synthetase-like"/>
    <property type="match status" value="1"/>
</dbReference>
<dbReference type="Proteomes" id="UP000660708">
    <property type="component" value="Unassembled WGS sequence"/>
</dbReference>
<dbReference type="NCBIfam" id="TIGR01733">
    <property type="entry name" value="AA-adenyl-dom"/>
    <property type="match status" value="1"/>
</dbReference>
<dbReference type="GO" id="GO:0031177">
    <property type="term" value="F:phosphopantetheine binding"/>
    <property type="evidence" value="ECO:0007669"/>
    <property type="project" value="TreeGrafter"/>
</dbReference>
<comment type="caution">
    <text evidence="5">The sequence shown here is derived from an EMBL/GenBank/DDBJ whole genome shotgun (WGS) entry which is preliminary data.</text>
</comment>
<dbReference type="GO" id="GO:0003824">
    <property type="term" value="F:catalytic activity"/>
    <property type="evidence" value="ECO:0007669"/>
    <property type="project" value="InterPro"/>
</dbReference>
<dbReference type="Pfam" id="PF13193">
    <property type="entry name" value="AMP-binding_C"/>
    <property type="match status" value="1"/>
</dbReference>
<dbReference type="GO" id="GO:0044550">
    <property type="term" value="P:secondary metabolite biosynthetic process"/>
    <property type="evidence" value="ECO:0007669"/>
    <property type="project" value="TreeGrafter"/>
</dbReference>
<dbReference type="InterPro" id="IPR000873">
    <property type="entry name" value="AMP-dep_synth/lig_dom"/>
</dbReference>
<organism evidence="5 6">
    <name type="scientific">Pseudoalteromonas peptidolytica F12-50-A1</name>
    <dbReference type="NCBI Taxonomy" id="1315280"/>
    <lineage>
        <taxon>Bacteria</taxon>
        <taxon>Pseudomonadati</taxon>
        <taxon>Pseudomonadota</taxon>
        <taxon>Gammaproteobacteria</taxon>
        <taxon>Alteromonadales</taxon>
        <taxon>Pseudoalteromonadaceae</taxon>
        <taxon>Pseudoalteromonas</taxon>
    </lineage>
</organism>
<dbReference type="PROSITE" id="PS00012">
    <property type="entry name" value="PHOSPHOPANTETHEINE"/>
    <property type="match status" value="1"/>
</dbReference>
<dbReference type="Gene3D" id="1.10.1200.10">
    <property type="entry name" value="ACP-like"/>
    <property type="match status" value="1"/>
</dbReference>
<dbReference type="CDD" id="cd19531">
    <property type="entry name" value="LCL_NRPS-like"/>
    <property type="match status" value="1"/>
</dbReference>
<dbReference type="Gene3D" id="3.30.559.30">
    <property type="entry name" value="Nonribosomal peptide synthetase, condensation domain"/>
    <property type="match status" value="2"/>
</dbReference>
<reference evidence="5 6" key="1">
    <citation type="submission" date="2015-06" db="EMBL/GenBank/DDBJ databases">
        <title>Genome sequence of Pseudoalteromonas peptidolytica.</title>
        <authorList>
            <person name="Xie B.-B."/>
            <person name="Rong J.-C."/>
            <person name="Qin Q.-L."/>
            <person name="Zhang Y.-Z."/>
        </authorList>
    </citation>
    <scope>NUCLEOTIDE SEQUENCE [LARGE SCALE GENOMIC DNA]</scope>
    <source>
        <strain evidence="5 6">F12-50-A1</strain>
    </source>
</reference>
<dbReference type="Pfam" id="PF00550">
    <property type="entry name" value="PP-binding"/>
    <property type="match status" value="1"/>
</dbReference>
<dbReference type="Gene3D" id="2.30.38.10">
    <property type="entry name" value="Luciferase, Domain 3"/>
    <property type="match status" value="1"/>
</dbReference>
<keyword evidence="3" id="KW-0597">Phosphoprotein</keyword>
<dbReference type="InterPro" id="IPR001242">
    <property type="entry name" value="Condensation_dom"/>
</dbReference>
<dbReference type="InterPro" id="IPR006162">
    <property type="entry name" value="Ppantetheine_attach_site"/>
</dbReference>
<dbReference type="InterPro" id="IPR009081">
    <property type="entry name" value="PP-bd_ACP"/>
</dbReference>
<dbReference type="GO" id="GO:0005737">
    <property type="term" value="C:cytoplasm"/>
    <property type="evidence" value="ECO:0007669"/>
    <property type="project" value="TreeGrafter"/>
</dbReference>
<dbReference type="Gene3D" id="3.40.50.980">
    <property type="match status" value="2"/>
</dbReference>
<dbReference type="EMBL" id="AQHF01000020">
    <property type="protein sequence ID" value="MBE0346179.1"/>
    <property type="molecule type" value="Genomic_DNA"/>
</dbReference>
<proteinExistence type="predicted"/>
<dbReference type="RefSeq" id="WP_147389117.1">
    <property type="nucleotide sequence ID" value="NZ_AQHF01000020.1"/>
</dbReference>
<dbReference type="SUPFAM" id="SSF52777">
    <property type="entry name" value="CoA-dependent acyltransferases"/>
    <property type="match status" value="4"/>
</dbReference>
<dbReference type="PROSITE" id="PS00455">
    <property type="entry name" value="AMP_BINDING"/>
    <property type="match status" value="1"/>
</dbReference>
<comment type="cofactor">
    <cofactor evidence="1">
        <name>pantetheine 4'-phosphate</name>
        <dbReference type="ChEBI" id="CHEBI:47942"/>
    </cofactor>
</comment>
<dbReference type="FunFam" id="3.40.50.980:FF:000001">
    <property type="entry name" value="Non-ribosomal peptide synthetase"/>
    <property type="match status" value="1"/>
</dbReference>
<dbReference type="CDD" id="cd05930">
    <property type="entry name" value="A_NRPS"/>
    <property type="match status" value="1"/>
</dbReference>
<keyword evidence="6" id="KW-1185">Reference proteome</keyword>
<evidence type="ECO:0000259" key="4">
    <source>
        <dbReference type="PROSITE" id="PS50075"/>
    </source>
</evidence>
<dbReference type="PROSITE" id="PS50075">
    <property type="entry name" value="CARRIER"/>
    <property type="match status" value="1"/>
</dbReference>
<dbReference type="Gene3D" id="3.30.559.10">
    <property type="entry name" value="Chloramphenicol acetyltransferase-like domain"/>
    <property type="match status" value="2"/>
</dbReference>